<evidence type="ECO:0000313" key="6">
    <source>
        <dbReference type="Proteomes" id="UP000247832"/>
    </source>
</evidence>
<dbReference type="OrthoDB" id="3242798at2"/>
<comment type="similarity">
    <text evidence="1 4">Belongs to the 5-formyltetrahydrofolate cyclo-ligase family.</text>
</comment>
<sequence length="190" mass="19432">MDDAVRHRAAAGLASAGVGWVSELRGSGSPGIVCAYVSSGSEPGTGALLEALGDAGHLIFVPVCEPGHQLSWAQWSPGVTMARSTLAPVLEPTGPRLPFAALGAVDGILLPALAVDTSGVRLGQGGGYYDRFLATLASPAEGGVRAVPTAAVVHEREVFPPGVLPHDDLDRPVDWVLTPSGWNRAGSPDL</sequence>
<keyword evidence="5" id="KW-0436">Ligase</keyword>
<dbReference type="NCBIfam" id="TIGR02727">
    <property type="entry name" value="MTHFS_bact"/>
    <property type="match status" value="1"/>
</dbReference>
<keyword evidence="6" id="KW-1185">Reference proteome</keyword>
<dbReference type="InterPro" id="IPR002698">
    <property type="entry name" value="FTHF_cligase"/>
</dbReference>
<comment type="caution">
    <text evidence="5">The sequence shown here is derived from an EMBL/GenBank/DDBJ whole genome shotgun (WGS) entry which is preliminary data.</text>
</comment>
<dbReference type="GO" id="GO:0009396">
    <property type="term" value="P:folic acid-containing compound biosynthetic process"/>
    <property type="evidence" value="ECO:0007669"/>
    <property type="project" value="TreeGrafter"/>
</dbReference>
<dbReference type="InterPro" id="IPR037171">
    <property type="entry name" value="NagB/RpiA_transferase-like"/>
</dbReference>
<comment type="cofactor">
    <cofactor evidence="4">
        <name>Mg(2+)</name>
        <dbReference type="ChEBI" id="CHEBI:18420"/>
    </cofactor>
</comment>
<dbReference type="Proteomes" id="UP000247832">
    <property type="component" value="Unassembled WGS sequence"/>
</dbReference>
<dbReference type="SUPFAM" id="SSF100950">
    <property type="entry name" value="NagB/RpiA/CoA transferase-like"/>
    <property type="match status" value="1"/>
</dbReference>
<evidence type="ECO:0000313" key="5">
    <source>
        <dbReference type="EMBL" id="PYI67321.1"/>
    </source>
</evidence>
<protein>
    <recommendedName>
        <fullName evidence="4">5-formyltetrahydrofolate cyclo-ligase</fullName>
        <ecNumber evidence="4">6.3.3.2</ecNumber>
    </recommendedName>
</protein>
<comment type="catalytic activity">
    <reaction evidence="4">
        <text>(6S)-5-formyl-5,6,7,8-tetrahydrofolate + ATP = (6R)-5,10-methenyltetrahydrofolate + ADP + phosphate</text>
        <dbReference type="Rhea" id="RHEA:10488"/>
        <dbReference type="ChEBI" id="CHEBI:30616"/>
        <dbReference type="ChEBI" id="CHEBI:43474"/>
        <dbReference type="ChEBI" id="CHEBI:57455"/>
        <dbReference type="ChEBI" id="CHEBI:57457"/>
        <dbReference type="ChEBI" id="CHEBI:456216"/>
        <dbReference type="EC" id="6.3.3.2"/>
    </reaction>
</comment>
<name>A0A2V5L6W5_9MICC</name>
<dbReference type="PANTHER" id="PTHR23407:SF1">
    <property type="entry name" value="5-FORMYLTETRAHYDROFOLATE CYCLO-LIGASE"/>
    <property type="match status" value="1"/>
</dbReference>
<dbReference type="InterPro" id="IPR024185">
    <property type="entry name" value="FTHF_cligase-like_sf"/>
</dbReference>
<evidence type="ECO:0000256" key="4">
    <source>
        <dbReference type="RuleBase" id="RU361279"/>
    </source>
</evidence>
<organism evidence="5 6">
    <name type="scientific">Arthrobacter livingstonensis</name>
    <dbReference type="NCBI Taxonomy" id="670078"/>
    <lineage>
        <taxon>Bacteria</taxon>
        <taxon>Bacillati</taxon>
        <taxon>Actinomycetota</taxon>
        <taxon>Actinomycetes</taxon>
        <taxon>Micrococcales</taxon>
        <taxon>Micrococcaceae</taxon>
        <taxon>Arthrobacter</taxon>
    </lineage>
</organism>
<dbReference type="EMBL" id="QJVD01000010">
    <property type="protein sequence ID" value="PYI67321.1"/>
    <property type="molecule type" value="Genomic_DNA"/>
</dbReference>
<reference evidence="5 6" key="1">
    <citation type="submission" date="2018-05" db="EMBL/GenBank/DDBJ databases">
        <title>Genetic diversity of glacier-inhabiting Cryobacterium bacteria in China and description of Cryobacterium mengkeensis sp. nov. and Arthrobacter glacialis sp. nov.</title>
        <authorList>
            <person name="Liu Q."/>
            <person name="Xin Y.-H."/>
        </authorList>
    </citation>
    <scope>NUCLEOTIDE SEQUENCE [LARGE SCALE GENOMIC DNA]</scope>
    <source>
        <strain evidence="5 6">LI2</strain>
    </source>
</reference>
<dbReference type="GO" id="GO:0030272">
    <property type="term" value="F:5-formyltetrahydrofolate cyclo-ligase activity"/>
    <property type="evidence" value="ECO:0007669"/>
    <property type="project" value="UniProtKB-EC"/>
</dbReference>
<keyword evidence="2 4" id="KW-0547">Nucleotide-binding</keyword>
<dbReference type="AlphaFoldDB" id="A0A2V5L6W5"/>
<dbReference type="GO" id="GO:0046872">
    <property type="term" value="F:metal ion binding"/>
    <property type="evidence" value="ECO:0007669"/>
    <property type="project" value="UniProtKB-KW"/>
</dbReference>
<dbReference type="GO" id="GO:0035999">
    <property type="term" value="P:tetrahydrofolate interconversion"/>
    <property type="evidence" value="ECO:0007669"/>
    <property type="project" value="TreeGrafter"/>
</dbReference>
<keyword evidence="4" id="KW-0460">Magnesium</keyword>
<proteinExistence type="inferred from homology"/>
<dbReference type="Gene3D" id="3.40.50.10420">
    <property type="entry name" value="NagB/RpiA/CoA transferase-like"/>
    <property type="match status" value="1"/>
</dbReference>
<keyword evidence="3 4" id="KW-0067">ATP-binding</keyword>
<dbReference type="EC" id="6.3.3.2" evidence="4"/>
<keyword evidence="4" id="KW-0479">Metal-binding</keyword>
<dbReference type="Pfam" id="PF01812">
    <property type="entry name" value="5-FTHF_cyc-lig"/>
    <property type="match status" value="1"/>
</dbReference>
<evidence type="ECO:0000256" key="1">
    <source>
        <dbReference type="ARBA" id="ARBA00010638"/>
    </source>
</evidence>
<dbReference type="PANTHER" id="PTHR23407">
    <property type="entry name" value="ATPASE INHIBITOR/5-FORMYLTETRAHYDROFOLATE CYCLO-LIGASE"/>
    <property type="match status" value="1"/>
</dbReference>
<dbReference type="GO" id="GO:0005524">
    <property type="term" value="F:ATP binding"/>
    <property type="evidence" value="ECO:0007669"/>
    <property type="project" value="UniProtKB-KW"/>
</dbReference>
<accession>A0A2V5L6W5</accession>
<evidence type="ECO:0000256" key="2">
    <source>
        <dbReference type="ARBA" id="ARBA00022741"/>
    </source>
</evidence>
<evidence type="ECO:0000256" key="3">
    <source>
        <dbReference type="ARBA" id="ARBA00022840"/>
    </source>
</evidence>
<gene>
    <name evidence="5" type="ORF">CVV68_10600</name>
</gene>